<organism evidence="7 8">
    <name type="scientific">Bartonella tribocorum</name>
    <dbReference type="NCBI Taxonomy" id="85701"/>
    <lineage>
        <taxon>Bacteria</taxon>
        <taxon>Pseudomonadati</taxon>
        <taxon>Pseudomonadota</taxon>
        <taxon>Alphaproteobacteria</taxon>
        <taxon>Hyphomicrobiales</taxon>
        <taxon>Bartonellaceae</taxon>
        <taxon>Bartonella</taxon>
    </lineage>
</organism>
<keyword evidence="4 6" id="KW-1133">Transmembrane helix</keyword>
<feature type="transmembrane region" description="Helical" evidence="6">
    <location>
        <begin position="61"/>
        <end position="79"/>
    </location>
</feature>
<comment type="subcellular location">
    <subcellularLocation>
        <location evidence="1">Membrane</location>
        <topology evidence="1">Multi-pass membrane protein</topology>
    </subcellularLocation>
</comment>
<evidence type="ECO:0000256" key="3">
    <source>
        <dbReference type="ARBA" id="ARBA00022692"/>
    </source>
</evidence>
<dbReference type="OrthoDB" id="7854576at2"/>
<feature type="transmembrane region" description="Helical" evidence="6">
    <location>
        <begin position="199"/>
        <end position="217"/>
    </location>
</feature>
<keyword evidence="5 6" id="KW-0472">Membrane</keyword>
<dbReference type="GO" id="GO:0030255">
    <property type="term" value="P:protein secretion by the type IV secretion system"/>
    <property type="evidence" value="ECO:0007669"/>
    <property type="project" value="InterPro"/>
</dbReference>
<feature type="transmembrane region" description="Helical" evidence="6">
    <location>
        <begin position="37"/>
        <end position="55"/>
    </location>
</feature>
<keyword evidence="3 6" id="KW-0812">Transmembrane</keyword>
<evidence type="ECO:0000313" key="8">
    <source>
        <dbReference type="Proteomes" id="UP000229839"/>
    </source>
</evidence>
<feature type="transmembrane region" description="Helical" evidence="6">
    <location>
        <begin position="167"/>
        <end position="187"/>
    </location>
</feature>
<evidence type="ECO:0000256" key="1">
    <source>
        <dbReference type="ARBA" id="ARBA00004141"/>
    </source>
</evidence>
<comment type="caution">
    <text evidence="7">The sequence shown here is derived from an EMBL/GenBank/DDBJ whole genome shotgun (WGS) entry which is preliminary data.</text>
</comment>
<comment type="similarity">
    <text evidence="2">Belongs to the TrbL/VirB6 family.</text>
</comment>
<dbReference type="RefSeq" id="WP_100128836.1">
    <property type="nucleotide sequence ID" value="NZ_CADDYI010000004.1"/>
</dbReference>
<evidence type="ECO:0000256" key="6">
    <source>
        <dbReference type="SAM" id="Phobius"/>
    </source>
</evidence>
<accession>A0A2M6USQ4</accession>
<feature type="transmembrane region" description="Helical" evidence="6">
    <location>
        <begin position="229"/>
        <end position="250"/>
    </location>
</feature>
<name>A0A2M6USQ4_9HYPH</name>
<dbReference type="EMBL" id="NJGE01000007">
    <property type="protein sequence ID" value="PIT69219.1"/>
    <property type="molecule type" value="Genomic_DNA"/>
</dbReference>
<gene>
    <name evidence="7" type="ORF">CER18_04195</name>
</gene>
<proteinExistence type="inferred from homology"/>
<evidence type="ECO:0000313" key="7">
    <source>
        <dbReference type="EMBL" id="PIT69219.1"/>
    </source>
</evidence>
<protein>
    <submittedName>
        <fullName evidence="7">Type IV secretion protein VblB6</fullName>
    </submittedName>
</protein>
<feature type="transmembrane region" description="Helical" evidence="6">
    <location>
        <begin position="139"/>
        <end position="161"/>
    </location>
</feature>
<dbReference type="AlphaFoldDB" id="A0A2M6USQ4"/>
<dbReference type="Pfam" id="PF04610">
    <property type="entry name" value="TrbL"/>
    <property type="match status" value="1"/>
</dbReference>
<dbReference type="Proteomes" id="UP000229839">
    <property type="component" value="Unassembled WGS sequence"/>
</dbReference>
<sequence length="303" mass="33213">MAAYDIFTMIDNGLMEPLTKVMDDTIRNLSSSLSTPLKASCTIYIIFIGYNIIYGRSSMPLWDFIATVFKLGIIVALATNATHYNTWVRNIFFNDLPNAIANVTQGAHSDKNVWDNMIQTAAGHVFDAANREHTFTFAVYWLAGLFCLGVSALFCGVGFFVSVYAKIGLFLVLSVGPLFISLYMFSATRRFTEAWLNQTVNFIILQVLIVIIGDLYVDLATTILSRSVLDMIIALVQFLGISSCGILIFYKLPEIASALASGGAALTGSTKAGVDAVKAPFKAMKKRMDKMEQKAMAVLGLIK</sequence>
<evidence type="ECO:0000256" key="2">
    <source>
        <dbReference type="ARBA" id="ARBA00007802"/>
    </source>
</evidence>
<evidence type="ECO:0000256" key="4">
    <source>
        <dbReference type="ARBA" id="ARBA00022989"/>
    </source>
</evidence>
<dbReference type="GO" id="GO:0016020">
    <property type="term" value="C:membrane"/>
    <property type="evidence" value="ECO:0007669"/>
    <property type="project" value="UniProtKB-SubCell"/>
</dbReference>
<evidence type="ECO:0000256" key="5">
    <source>
        <dbReference type="ARBA" id="ARBA00023136"/>
    </source>
</evidence>
<dbReference type="InterPro" id="IPR007688">
    <property type="entry name" value="Conjugal_tfr_TrbL/VirB6"/>
</dbReference>
<reference evidence="7 8" key="1">
    <citation type="submission" date="2017-06" db="EMBL/GenBank/DDBJ databases">
        <title>Draft genome of Bartonella tribocorum strain L103, isolated from a rodent in Laos.</title>
        <authorList>
            <person name="Hadjadj L."/>
            <person name="Jiyipong T."/>
            <person name="Morand S."/>
            <person name="Diene S.M."/>
            <person name="Rolain J.-M."/>
        </authorList>
    </citation>
    <scope>NUCLEOTIDE SEQUENCE [LARGE SCALE GENOMIC DNA]</scope>
    <source>
        <strain evidence="7 8">L103</strain>
    </source>
</reference>